<comment type="subcellular location">
    <subcellularLocation>
        <location evidence="1">Cell envelope</location>
    </subcellularLocation>
</comment>
<feature type="region of interest" description="Disordered" evidence="6">
    <location>
        <begin position="265"/>
        <end position="286"/>
    </location>
</feature>
<dbReference type="GO" id="GO:1990195">
    <property type="term" value="C:macrolide transmembrane transporter complex"/>
    <property type="evidence" value="ECO:0007669"/>
    <property type="project" value="InterPro"/>
</dbReference>
<dbReference type="EMBL" id="JACAQD010000006">
    <property type="protein sequence ID" value="NWC31882.1"/>
    <property type="molecule type" value="Genomic_DNA"/>
</dbReference>
<evidence type="ECO:0000256" key="1">
    <source>
        <dbReference type="ARBA" id="ARBA00004196"/>
    </source>
</evidence>
<proteinExistence type="inferred from homology"/>
<dbReference type="SUPFAM" id="SSF111369">
    <property type="entry name" value="HlyD-like secretion proteins"/>
    <property type="match status" value="1"/>
</dbReference>
<dbReference type="Gene3D" id="6.10.140.1990">
    <property type="match status" value="1"/>
</dbReference>
<dbReference type="Gene3D" id="2.40.420.20">
    <property type="match status" value="1"/>
</dbReference>
<dbReference type="GO" id="GO:1990961">
    <property type="term" value="P:xenobiotic detoxification by transmembrane export across the plasma membrane"/>
    <property type="evidence" value="ECO:0007669"/>
    <property type="project" value="InterPro"/>
</dbReference>
<evidence type="ECO:0000259" key="8">
    <source>
        <dbReference type="Pfam" id="PF25917"/>
    </source>
</evidence>
<evidence type="ECO:0000256" key="6">
    <source>
        <dbReference type="SAM" id="MobiDB-lite"/>
    </source>
</evidence>
<dbReference type="AlphaFoldDB" id="A0A7Y8CIE4"/>
<evidence type="ECO:0000313" key="10">
    <source>
        <dbReference type="EMBL" id="NWC31882.1"/>
    </source>
</evidence>
<dbReference type="InterPro" id="IPR030190">
    <property type="entry name" value="MacA_alpha-hairpin_sf"/>
</dbReference>
<keyword evidence="3" id="KW-0813">Transport</keyword>
<dbReference type="GO" id="GO:0015562">
    <property type="term" value="F:efflux transmembrane transporter activity"/>
    <property type="evidence" value="ECO:0007669"/>
    <property type="project" value="TreeGrafter"/>
</dbReference>
<accession>A0A7Y8CIE4</accession>
<evidence type="ECO:0000256" key="5">
    <source>
        <dbReference type="SAM" id="Coils"/>
    </source>
</evidence>
<dbReference type="PANTHER" id="PTHR30469">
    <property type="entry name" value="MULTIDRUG RESISTANCE PROTEIN MDTA"/>
    <property type="match status" value="1"/>
</dbReference>
<dbReference type="GO" id="GO:1990281">
    <property type="term" value="C:efflux pump complex"/>
    <property type="evidence" value="ECO:0007669"/>
    <property type="project" value="TreeGrafter"/>
</dbReference>
<evidence type="ECO:0000259" key="9">
    <source>
        <dbReference type="Pfam" id="PF25967"/>
    </source>
</evidence>
<dbReference type="Proteomes" id="UP000520592">
    <property type="component" value="Unassembled WGS sequence"/>
</dbReference>
<feature type="coiled-coil region" evidence="5">
    <location>
        <begin position="108"/>
        <end position="166"/>
    </location>
</feature>
<protein>
    <submittedName>
        <fullName evidence="10">Efflux RND transporter periplasmic adaptor subunit</fullName>
    </submittedName>
</protein>
<keyword evidence="7" id="KW-0732">Signal</keyword>
<dbReference type="Pfam" id="PF25967">
    <property type="entry name" value="RND-MFP_C"/>
    <property type="match status" value="1"/>
</dbReference>
<comment type="caution">
    <text evidence="10">The sequence shown here is derived from an EMBL/GenBank/DDBJ whole genome shotgun (WGS) entry which is preliminary data.</text>
</comment>
<feature type="domain" description="Multidrug resistance protein MdtA-like C-terminal permuted SH3" evidence="9">
    <location>
        <begin position="324"/>
        <end position="382"/>
    </location>
</feature>
<gene>
    <name evidence="10" type="ORF">HX876_05745</name>
</gene>
<evidence type="ECO:0000256" key="7">
    <source>
        <dbReference type="SAM" id="SignalP"/>
    </source>
</evidence>
<evidence type="ECO:0000313" key="11">
    <source>
        <dbReference type="Proteomes" id="UP000520592"/>
    </source>
</evidence>
<evidence type="ECO:0000256" key="2">
    <source>
        <dbReference type="ARBA" id="ARBA00009477"/>
    </source>
</evidence>
<dbReference type="RefSeq" id="WP_177061071.1">
    <property type="nucleotide sequence ID" value="NZ_JACAPB010000022.1"/>
</dbReference>
<dbReference type="NCBIfam" id="TIGR01730">
    <property type="entry name" value="RND_mfp"/>
    <property type="match status" value="1"/>
</dbReference>
<feature type="signal peptide" evidence="7">
    <location>
        <begin position="1"/>
        <end position="24"/>
    </location>
</feature>
<sequence>MKRPRRTRRALLVSLCLIPVVAFAAWQILPPGRDRFATVTVNRGDIESSVTALGTLQPRRYVDVGAQASGQIHKIHVEVGDQVKEGQLLVEIDPSTQKAKLDAGRYSIENLKAQLQEQRALHDLARQKYQRQQQLNAGGATRVEDIQSAQAEMRTTQARIDMFQAQILQAQASLRSDEAELGYTRIFAPMSGTVVALDAREGQTLNAQQQTPLILRIAKLSPMTVWAEVSEADIGHVKPGMNAYFTTLSGGNRRWTSSVRQILPVPPKPLEQTSQSGGSPNSSSKSGAARVVLYTVLLDVDNADQALMAEMTTQVFFVADRAQNVLTAPIAALQGGSQPHVQNARVVDANGEIQTREVRTGISDRLRIQILDGLVEGDHLLIGPAVGSGG</sequence>
<feature type="chain" id="PRO_5031257981" evidence="7">
    <location>
        <begin position="25"/>
        <end position="390"/>
    </location>
</feature>
<reference evidence="10 11" key="1">
    <citation type="submission" date="2020-04" db="EMBL/GenBank/DDBJ databases">
        <title>Molecular characterization of pseudomonads from Agaricus bisporus reveal novel blotch 2 pathogens in Western Europe.</title>
        <authorList>
            <person name="Taparia T."/>
            <person name="Krijger M."/>
            <person name="Haynes E."/>
            <person name="Elpinstone J.G."/>
            <person name="Noble R."/>
            <person name="Van Der Wolf J."/>
        </authorList>
    </citation>
    <scope>NUCLEOTIDE SEQUENCE [LARGE SCALE GENOMIC DNA]</scope>
    <source>
        <strain evidence="10 11">IPO3737</strain>
    </source>
</reference>
<comment type="similarity">
    <text evidence="2">Belongs to the membrane fusion protein (MFP) (TC 8.A.1) family.</text>
</comment>
<dbReference type="Gene3D" id="2.40.50.100">
    <property type="match status" value="1"/>
</dbReference>
<dbReference type="InterPro" id="IPR006143">
    <property type="entry name" value="RND_pump_MFP"/>
</dbReference>
<dbReference type="Pfam" id="PF25917">
    <property type="entry name" value="BSH_RND"/>
    <property type="match status" value="1"/>
</dbReference>
<evidence type="ECO:0000256" key="3">
    <source>
        <dbReference type="ARBA" id="ARBA00022448"/>
    </source>
</evidence>
<dbReference type="InterPro" id="IPR058625">
    <property type="entry name" value="MdtA-like_BSH"/>
</dbReference>
<dbReference type="InterPro" id="IPR058627">
    <property type="entry name" value="MdtA-like_C"/>
</dbReference>
<dbReference type="Gene3D" id="2.40.30.170">
    <property type="match status" value="1"/>
</dbReference>
<dbReference type="GO" id="GO:0030313">
    <property type="term" value="C:cell envelope"/>
    <property type="evidence" value="ECO:0007669"/>
    <property type="project" value="UniProtKB-SubCell"/>
</dbReference>
<evidence type="ECO:0000256" key="4">
    <source>
        <dbReference type="ARBA" id="ARBA00023054"/>
    </source>
</evidence>
<feature type="compositionally biased region" description="Low complexity" evidence="6">
    <location>
        <begin position="274"/>
        <end position="286"/>
    </location>
</feature>
<feature type="domain" description="Multidrug resistance protein MdtA-like barrel-sandwich hybrid" evidence="8">
    <location>
        <begin position="60"/>
        <end position="215"/>
    </location>
</feature>
<organism evidence="10 11">
    <name type="scientific">Pseudomonas gingeri</name>
    <dbReference type="NCBI Taxonomy" id="117681"/>
    <lineage>
        <taxon>Bacteria</taxon>
        <taxon>Pseudomonadati</taxon>
        <taxon>Pseudomonadota</taxon>
        <taxon>Gammaproteobacteria</taxon>
        <taxon>Pseudomonadales</taxon>
        <taxon>Pseudomonadaceae</taxon>
        <taxon>Pseudomonas</taxon>
    </lineage>
</organism>
<dbReference type="PANTHER" id="PTHR30469:SF33">
    <property type="entry name" value="SLR1207 PROTEIN"/>
    <property type="match status" value="1"/>
</dbReference>
<keyword evidence="4 5" id="KW-0175">Coiled coil</keyword>
<dbReference type="GO" id="GO:0019898">
    <property type="term" value="C:extrinsic component of membrane"/>
    <property type="evidence" value="ECO:0007669"/>
    <property type="project" value="InterPro"/>
</dbReference>
<name>A0A7Y8CIE4_9PSED</name>